<feature type="compositionally biased region" description="Basic and acidic residues" evidence="1">
    <location>
        <begin position="102"/>
        <end position="127"/>
    </location>
</feature>
<dbReference type="Proteomes" id="UP000297527">
    <property type="component" value="Unassembled WGS sequence"/>
</dbReference>
<accession>A0A4Z1IRW3</accession>
<evidence type="ECO:0000313" key="2">
    <source>
        <dbReference type="EMBL" id="TGO64231.1"/>
    </source>
</evidence>
<sequence length="136" mass="15584">MSLTVDFGNCAWEKIEVFVEKRAVRVRHSKGKFSGVLHERHVTSPSFVGSHAALLVAITAAQLWMEYFRAAGLLYRKPPERFREGTVNTKSKGSHSLLHALRYQEHQEKSTAGRPRIRESRMNHDKQSLIVPHTQH</sequence>
<protein>
    <submittedName>
        <fullName evidence="2">Uncharacterized protein</fullName>
    </submittedName>
</protein>
<feature type="region of interest" description="Disordered" evidence="1">
    <location>
        <begin position="84"/>
        <end position="136"/>
    </location>
</feature>
<organism evidence="2 3">
    <name type="scientific">Botryotinia convoluta</name>
    <dbReference type="NCBI Taxonomy" id="54673"/>
    <lineage>
        <taxon>Eukaryota</taxon>
        <taxon>Fungi</taxon>
        <taxon>Dikarya</taxon>
        <taxon>Ascomycota</taxon>
        <taxon>Pezizomycotina</taxon>
        <taxon>Leotiomycetes</taxon>
        <taxon>Helotiales</taxon>
        <taxon>Sclerotiniaceae</taxon>
        <taxon>Botryotinia</taxon>
    </lineage>
</organism>
<evidence type="ECO:0000256" key="1">
    <source>
        <dbReference type="SAM" id="MobiDB-lite"/>
    </source>
</evidence>
<reference evidence="2 3" key="1">
    <citation type="submission" date="2017-12" db="EMBL/GenBank/DDBJ databases">
        <title>Comparative genomics of Botrytis spp.</title>
        <authorList>
            <person name="Valero-Jimenez C.A."/>
            <person name="Tapia P."/>
            <person name="Veloso J."/>
            <person name="Silva-Moreno E."/>
            <person name="Staats M."/>
            <person name="Valdes J.H."/>
            <person name="Van Kan J.A.L."/>
        </authorList>
    </citation>
    <scope>NUCLEOTIDE SEQUENCE [LARGE SCALE GENOMIC DNA]</scope>
    <source>
        <strain evidence="2 3">MUCL11595</strain>
    </source>
</reference>
<name>A0A4Z1IRW3_9HELO</name>
<comment type="caution">
    <text evidence="2">The sequence shown here is derived from an EMBL/GenBank/DDBJ whole genome shotgun (WGS) entry which is preliminary data.</text>
</comment>
<dbReference type="AlphaFoldDB" id="A0A4Z1IRW3"/>
<evidence type="ECO:0000313" key="3">
    <source>
        <dbReference type="Proteomes" id="UP000297527"/>
    </source>
</evidence>
<keyword evidence="3" id="KW-1185">Reference proteome</keyword>
<dbReference type="EMBL" id="PQXN01000008">
    <property type="protein sequence ID" value="TGO64231.1"/>
    <property type="molecule type" value="Genomic_DNA"/>
</dbReference>
<dbReference type="OrthoDB" id="10313726at2759"/>
<gene>
    <name evidence="2" type="ORF">BCON_0008g00780</name>
</gene>
<proteinExistence type="predicted"/>